<proteinExistence type="predicted"/>
<dbReference type="GeneID" id="54561242"/>
<dbReference type="Proteomes" id="UP000799537">
    <property type="component" value="Unassembled WGS sequence"/>
</dbReference>
<sequence length="986" mass="111252">MEKSESGLFAFCLLFLAVALFCYCWEISTRTPWDAVRRTLRSAVSQRNREQANTSPAEKSSDPDLEAVNGTQNQENNHSPPRHSIARAVTWIPAVLWPFSLIPALLSYKPSGIHHSLNTNSSEVWNSTTLELDPDIGGTGIRVGIYIPVGLALLTLLAGLLHNDDSGAKEIGNAQLLTLFYLNFNAVKAAWPRFEELTFPEVMVACMSIDLTAAGLQMTTSGKESLASRWFVFASALNQLVAASIVCAMLARIRHNYSFSSGHCAYINWWGRVDSCNGPSKSTWAYLAARWCILLHGLWLDWRYAQEFHIIENDWRSLASGDQETEKSKGDFDDETDYLYGRLRATVFSKWAELLPSILVAMTGIETLVRRIPLDSNITDWGSERCVVVYELMDDDYRKLRPVDYPRYTNAWLPRKGLWNQKLIEAARTGDIKAVREALRGKRADVDHVEDGMTALLYAVSLDNVDLVIELMSPKHDAKVAVETTAPAVSFAAEHGRLNVLKHFIPMPPVQQEGSTRLRSVKRTLERNLTMAFRPDTGGDNQYSRQPDANGRSPLWLAAVNGHNDAVEHILRVWDQSTIAQELSKHDHITQRTLPFEVAEREDTEILKDLLLKRCPTAALQDTLKTAVEQESVKALSTLIKCDLGTFAVNEEGYTILHLMARSNQRNSPLFDLIIQAGQSVDIGDSKGRTPLHIATLSNARFVALDLCRSGANPHVKDTFGKTPFLSAVESKADFFVDHFCKQDKFHEDLFSALQEIPGPIPVEICEMLWSTTMYRKMPLFLHALNRLNDSLFIALIKSSKRWHQRSLRRNRIHGNDDWFGASSISAKLGTIFELMSMEDRRACEQRIRKGGGGRYLDDPPRDYKCNFDELTTSKAFTGNLHVLNTDEGGIEIEDETEARLDFESHLGPRPSVTTYHVAIWPGRRVSPGEARFRVYYVLKELPDPTFTSFSVIVDNKRVGLGIRSYEDDDIWRQFFREGASNEDLY</sequence>
<evidence type="ECO:0000256" key="3">
    <source>
        <dbReference type="PROSITE-ProRule" id="PRU00023"/>
    </source>
</evidence>
<organism evidence="6 7">
    <name type="scientific">Zasmidium cellare ATCC 36951</name>
    <dbReference type="NCBI Taxonomy" id="1080233"/>
    <lineage>
        <taxon>Eukaryota</taxon>
        <taxon>Fungi</taxon>
        <taxon>Dikarya</taxon>
        <taxon>Ascomycota</taxon>
        <taxon>Pezizomycotina</taxon>
        <taxon>Dothideomycetes</taxon>
        <taxon>Dothideomycetidae</taxon>
        <taxon>Mycosphaerellales</taxon>
        <taxon>Mycosphaerellaceae</taxon>
        <taxon>Zasmidium</taxon>
    </lineage>
</organism>
<dbReference type="PROSITE" id="PS50297">
    <property type="entry name" value="ANK_REP_REGION"/>
    <property type="match status" value="1"/>
</dbReference>
<keyword evidence="1" id="KW-0677">Repeat</keyword>
<dbReference type="Gene3D" id="1.25.40.20">
    <property type="entry name" value="Ankyrin repeat-containing domain"/>
    <property type="match status" value="2"/>
</dbReference>
<dbReference type="PROSITE" id="PS50088">
    <property type="entry name" value="ANK_REPEAT"/>
    <property type="match status" value="2"/>
</dbReference>
<evidence type="ECO:0000256" key="4">
    <source>
        <dbReference type="SAM" id="MobiDB-lite"/>
    </source>
</evidence>
<dbReference type="OrthoDB" id="3638832at2759"/>
<evidence type="ECO:0000313" key="6">
    <source>
        <dbReference type="EMBL" id="KAF2163515.1"/>
    </source>
</evidence>
<dbReference type="PANTHER" id="PTHR24198:SF165">
    <property type="entry name" value="ANKYRIN REPEAT-CONTAINING PROTEIN-RELATED"/>
    <property type="match status" value="1"/>
</dbReference>
<keyword evidence="7" id="KW-1185">Reference proteome</keyword>
<evidence type="ECO:0000256" key="2">
    <source>
        <dbReference type="ARBA" id="ARBA00023043"/>
    </source>
</evidence>
<feature type="compositionally biased region" description="Polar residues" evidence="4">
    <location>
        <begin position="44"/>
        <end position="58"/>
    </location>
</feature>
<dbReference type="InterPro" id="IPR036770">
    <property type="entry name" value="Ankyrin_rpt-contain_sf"/>
</dbReference>
<feature type="region of interest" description="Disordered" evidence="4">
    <location>
        <begin position="44"/>
        <end position="82"/>
    </location>
</feature>
<protein>
    <submittedName>
        <fullName evidence="6">Uncharacterized protein</fullName>
    </submittedName>
</protein>
<dbReference type="Pfam" id="PF12796">
    <property type="entry name" value="Ank_2"/>
    <property type="match status" value="1"/>
</dbReference>
<feature type="transmembrane region" description="Helical" evidence="5">
    <location>
        <begin position="6"/>
        <end position="25"/>
    </location>
</feature>
<feature type="compositionally biased region" description="Polar residues" evidence="4">
    <location>
        <begin position="69"/>
        <end position="79"/>
    </location>
</feature>
<dbReference type="SMART" id="SM00248">
    <property type="entry name" value="ANK"/>
    <property type="match status" value="4"/>
</dbReference>
<keyword evidence="2 3" id="KW-0040">ANK repeat</keyword>
<evidence type="ECO:0000313" key="7">
    <source>
        <dbReference type="Proteomes" id="UP000799537"/>
    </source>
</evidence>
<keyword evidence="5" id="KW-0472">Membrane</keyword>
<dbReference type="SUPFAM" id="SSF48403">
    <property type="entry name" value="Ankyrin repeat"/>
    <property type="match status" value="1"/>
</dbReference>
<keyword evidence="5" id="KW-0812">Transmembrane</keyword>
<accession>A0A6A6C905</accession>
<dbReference type="EMBL" id="ML993608">
    <property type="protein sequence ID" value="KAF2163515.1"/>
    <property type="molecule type" value="Genomic_DNA"/>
</dbReference>
<evidence type="ECO:0000256" key="5">
    <source>
        <dbReference type="SAM" id="Phobius"/>
    </source>
</evidence>
<evidence type="ECO:0000256" key="1">
    <source>
        <dbReference type="ARBA" id="ARBA00022737"/>
    </source>
</evidence>
<keyword evidence="5" id="KW-1133">Transmembrane helix</keyword>
<dbReference type="RefSeq" id="XP_033664404.1">
    <property type="nucleotide sequence ID" value="XM_033807970.1"/>
</dbReference>
<dbReference type="PANTHER" id="PTHR24198">
    <property type="entry name" value="ANKYRIN REPEAT AND PROTEIN KINASE DOMAIN-CONTAINING PROTEIN"/>
    <property type="match status" value="1"/>
</dbReference>
<feature type="repeat" description="ANK" evidence="3">
    <location>
        <begin position="652"/>
        <end position="686"/>
    </location>
</feature>
<dbReference type="InterPro" id="IPR002110">
    <property type="entry name" value="Ankyrin_rpt"/>
</dbReference>
<reference evidence="6" key="1">
    <citation type="journal article" date="2020" name="Stud. Mycol.">
        <title>101 Dothideomycetes genomes: a test case for predicting lifestyles and emergence of pathogens.</title>
        <authorList>
            <person name="Haridas S."/>
            <person name="Albert R."/>
            <person name="Binder M."/>
            <person name="Bloem J."/>
            <person name="Labutti K."/>
            <person name="Salamov A."/>
            <person name="Andreopoulos B."/>
            <person name="Baker S."/>
            <person name="Barry K."/>
            <person name="Bills G."/>
            <person name="Bluhm B."/>
            <person name="Cannon C."/>
            <person name="Castanera R."/>
            <person name="Culley D."/>
            <person name="Daum C."/>
            <person name="Ezra D."/>
            <person name="Gonzalez J."/>
            <person name="Henrissat B."/>
            <person name="Kuo A."/>
            <person name="Liang C."/>
            <person name="Lipzen A."/>
            <person name="Lutzoni F."/>
            <person name="Magnuson J."/>
            <person name="Mondo S."/>
            <person name="Nolan M."/>
            <person name="Ohm R."/>
            <person name="Pangilinan J."/>
            <person name="Park H.-J."/>
            <person name="Ramirez L."/>
            <person name="Alfaro M."/>
            <person name="Sun H."/>
            <person name="Tritt A."/>
            <person name="Yoshinaga Y."/>
            <person name="Zwiers L.-H."/>
            <person name="Turgeon B."/>
            <person name="Goodwin S."/>
            <person name="Spatafora J."/>
            <person name="Crous P."/>
            <person name="Grigoriev I."/>
        </authorList>
    </citation>
    <scope>NUCLEOTIDE SEQUENCE</scope>
    <source>
        <strain evidence="6">ATCC 36951</strain>
    </source>
</reference>
<name>A0A6A6C905_ZASCE</name>
<feature type="repeat" description="ANK" evidence="3">
    <location>
        <begin position="687"/>
        <end position="719"/>
    </location>
</feature>
<dbReference type="AlphaFoldDB" id="A0A6A6C905"/>
<gene>
    <name evidence="6" type="ORF">M409DRAFT_26127</name>
</gene>